<evidence type="ECO:0000313" key="4">
    <source>
        <dbReference type="Proteomes" id="UP000626242"/>
    </source>
</evidence>
<dbReference type="PANTHER" id="PTHR13914">
    <property type="entry name" value="PROLINE OXIDASE"/>
    <property type="match status" value="1"/>
</dbReference>
<proteinExistence type="predicted"/>
<dbReference type="EMBL" id="JACSPS010000002">
    <property type="protein sequence ID" value="MBD8017849.1"/>
    <property type="molecule type" value="Genomic_DNA"/>
</dbReference>
<dbReference type="InterPro" id="IPR015659">
    <property type="entry name" value="Proline_oxidase"/>
</dbReference>
<dbReference type="InterPro" id="IPR002872">
    <property type="entry name" value="Proline_DH_dom"/>
</dbReference>
<dbReference type="RefSeq" id="WP_251833058.1">
    <property type="nucleotide sequence ID" value="NZ_JACSPS010000002.1"/>
</dbReference>
<name>A0ABR8WLA7_9FLAO</name>
<feature type="domain" description="Proline dehydrogenase" evidence="2">
    <location>
        <begin position="77"/>
        <end position="372"/>
    </location>
</feature>
<dbReference type="InterPro" id="IPR029041">
    <property type="entry name" value="FAD-linked_oxidoreductase-like"/>
</dbReference>
<comment type="caution">
    <text evidence="3">The sequence shown here is derived from an EMBL/GenBank/DDBJ whole genome shotgun (WGS) entry which is preliminary data.</text>
</comment>
<dbReference type="Proteomes" id="UP000626242">
    <property type="component" value="Unassembled WGS sequence"/>
</dbReference>
<dbReference type="Gene3D" id="3.20.20.220">
    <property type="match status" value="1"/>
</dbReference>
<evidence type="ECO:0000313" key="3">
    <source>
        <dbReference type="EMBL" id="MBD8017849.1"/>
    </source>
</evidence>
<reference evidence="3 4" key="1">
    <citation type="submission" date="2020-08" db="EMBL/GenBank/DDBJ databases">
        <title>A Genomic Blueprint of the Chicken Gut Microbiome.</title>
        <authorList>
            <person name="Gilroy R."/>
            <person name="Ravi A."/>
            <person name="Getino M."/>
            <person name="Pursley I."/>
            <person name="Horton D.L."/>
            <person name="Alikhan N.-F."/>
            <person name="Baker D."/>
            <person name="Gharbi K."/>
            <person name="Hall N."/>
            <person name="Watson M."/>
            <person name="Adriaenssens E.M."/>
            <person name="Foster-Nyarko E."/>
            <person name="Jarju S."/>
            <person name="Secka A."/>
            <person name="Antonio M."/>
            <person name="Oren A."/>
            <person name="Chaudhuri R."/>
            <person name="La Ragione R.M."/>
            <person name="Hildebrand F."/>
            <person name="Pallen M.J."/>
        </authorList>
    </citation>
    <scope>NUCLEOTIDE SEQUENCE [LARGE SCALE GENOMIC DNA]</scope>
    <source>
        <strain evidence="3 4">Sa1CVA4</strain>
    </source>
</reference>
<dbReference type="PANTHER" id="PTHR13914:SF0">
    <property type="entry name" value="PROLINE DEHYDROGENASE 1, MITOCHONDRIAL"/>
    <property type="match status" value="1"/>
</dbReference>
<protein>
    <submittedName>
        <fullName evidence="3">Proline dehydrogenase family protein</fullName>
    </submittedName>
</protein>
<accession>A0ABR8WLA7</accession>
<dbReference type="Pfam" id="PF01619">
    <property type="entry name" value="Pro_dh"/>
    <property type="match status" value="1"/>
</dbReference>
<gene>
    <name evidence="3" type="ORF">H9628_05145</name>
</gene>
<evidence type="ECO:0000256" key="1">
    <source>
        <dbReference type="ARBA" id="ARBA00023002"/>
    </source>
</evidence>
<keyword evidence="1" id="KW-0560">Oxidoreductase</keyword>
<dbReference type="SUPFAM" id="SSF51730">
    <property type="entry name" value="FAD-linked oxidoreductase"/>
    <property type="match status" value="1"/>
</dbReference>
<sequence length="389" mass="44528">MSLFNDTQIAFADKSNSQLRKAYWMFKLIEQPALTKIGTRLLNVAVHNNFPFAGDIVKSTLFEQFCGGETREESLNVVNRMYKRGVGSIFDYSIEGKEEESTFDAVCAEIQDIVRFSVGNPALPFIVFKPTAFGRIGLYEKVSKKSTLTDAEQQEWSRIVARFDAVCGLCHENGKKVMIDAEESWMQDAVDWLIEEMMEKYNAKEAIVWNTMQMYRTGRIEYMQQNLKSAKEKGYFIGYKIVRGAYMEKERERAAEMNYPDPIQPTKEASDKNYNDAIDFVMANLDCVSAFFGTHNEISSELVIEKMKANGLQNNDPRIFYGQLYGMSDNITYLLANKNYNVAKYLPYGPVKDVVPYLTRRAEENTSVAGQTGRELSLISRELKRRNGK</sequence>
<organism evidence="3 4">
    <name type="scientific">Kaistella pullorum</name>
    <dbReference type="NCBI Taxonomy" id="2763074"/>
    <lineage>
        <taxon>Bacteria</taxon>
        <taxon>Pseudomonadati</taxon>
        <taxon>Bacteroidota</taxon>
        <taxon>Flavobacteriia</taxon>
        <taxon>Flavobacteriales</taxon>
        <taxon>Weeksellaceae</taxon>
        <taxon>Chryseobacterium group</taxon>
        <taxon>Kaistella</taxon>
    </lineage>
</organism>
<keyword evidence="4" id="KW-1185">Reference proteome</keyword>
<evidence type="ECO:0000259" key="2">
    <source>
        <dbReference type="Pfam" id="PF01619"/>
    </source>
</evidence>